<accession>A0ABN1MPD8</accession>
<dbReference type="PROSITE" id="PS51371">
    <property type="entry name" value="CBS"/>
    <property type="match status" value="2"/>
</dbReference>
<dbReference type="SUPFAM" id="SSF54631">
    <property type="entry name" value="CBS-domain pair"/>
    <property type="match status" value="1"/>
</dbReference>
<dbReference type="PANTHER" id="PTHR43080">
    <property type="entry name" value="CBS DOMAIN-CONTAINING PROTEIN CBSX3, MITOCHONDRIAL"/>
    <property type="match status" value="1"/>
</dbReference>
<feature type="domain" description="CBS" evidence="3">
    <location>
        <begin position="11"/>
        <end position="70"/>
    </location>
</feature>
<dbReference type="PANTHER" id="PTHR43080:SF2">
    <property type="entry name" value="CBS DOMAIN-CONTAINING PROTEIN"/>
    <property type="match status" value="1"/>
</dbReference>
<dbReference type="RefSeq" id="WP_343785608.1">
    <property type="nucleotide sequence ID" value="NZ_BAAAFH010000003.1"/>
</dbReference>
<evidence type="ECO:0000256" key="1">
    <source>
        <dbReference type="ARBA" id="ARBA00023122"/>
    </source>
</evidence>
<comment type="caution">
    <text evidence="4">The sequence shown here is derived from an EMBL/GenBank/DDBJ whole genome shotgun (WGS) entry which is preliminary data.</text>
</comment>
<organism evidence="4 5">
    <name type="scientific">Wandonia haliotis</name>
    <dbReference type="NCBI Taxonomy" id="574963"/>
    <lineage>
        <taxon>Bacteria</taxon>
        <taxon>Pseudomonadati</taxon>
        <taxon>Bacteroidota</taxon>
        <taxon>Flavobacteriia</taxon>
        <taxon>Flavobacteriales</taxon>
        <taxon>Crocinitomicaceae</taxon>
        <taxon>Wandonia</taxon>
    </lineage>
</organism>
<evidence type="ECO:0000259" key="3">
    <source>
        <dbReference type="PROSITE" id="PS51371"/>
    </source>
</evidence>
<feature type="domain" description="CBS" evidence="3">
    <location>
        <begin position="86"/>
        <end position="139"/>
    </location>
</feature>
<protein>
    <recommendedName>
        <fullName evidence="3">CBS domain-containing protein</fullName>
    </recommendedName>
</protein>
<keyword evidence="1 2" id="KW-0129">CBS domain</keyword>
<evidence type="ECO:0000313" key="4">
    <source>
        <dbReference type="EMBL" id="GAA0874702.1"/>
    </source>
</evidence>
<dbReference type="EMBL" id="BAAAFH010000003">
    <property type="protein sequence ID" value="GAA0874702.1"/>
    <property type="molecule type" value="Genomic_DNA"/>
</dbReference>
<keyword evidence="5" id="KW-1185">Reference proteome</keyword>
<evidence type="ECO:0000313" key="5">
    <source>
        <dbReference type="Proteomes" id="UP001501126"/>
    </source>
</evidence>
<reference evidence="4 5" key="1">
    <citation type="journal article" date="2019" name="Int. J. Syst. Evol. Microbiol.">
        <title>The Global Catalogue of Microorganisms (GCM) 10K type strain sequencing project: providing services to taxonomists for standard genome sequencing and annotation.</title>
        <authorList>
            <consortium name="The Broad Institute Genomics Platform"/>
            <consortium name="The Broad Institute Genome Sequencing Center for Infectious Disease"/>
            <person name="Wu L."/>
            <person name="Ma J."/>
        </authorList>
    </citation>
    <scope>NUCLEOTIDE SEQUENCE [LARGE SCALE GENOMIC DNA]</scope>
    <source>
        <strain evidence="4 5">JCM 16083</strain>
    </source>
</reference>
<dbReference type="SMART" id="SM00116">
    <property type="entry name" value="CBS"/>
    <property type="match status" value="2"/>
</dbReference>
<evidence type="ECO:0000256" key="2">
    <source>
        <dbReference type="PROSITE-ProRule" id="PRU00703"/>
    </source>
</evidence>
<dbReference type="Gene3D" id="3.10.580.10">
    <property type="entry name" value="CBS-domain"/>
    <property type="match status" value="2"/>
</dbReference>
<sequence>MKKREPVSNIMTEAVITVDKTTHDLRDIREIFRQKKIRHIPVTEGDELAGIISSTDLNRLSFGTIFENQENADEAVLDMLSIDQVMTSKLKVVSPDTLIKEVAEIFANEPFHSLPVVEAGTIKGIVTSTDVIKYLLDQY</sequence>
<dbReference type="InterPro" id="IPR000644">
    <property type="entry name" value="CBS_dom"/>
</dbReference>
<dbReference type="Proteomes" id="UP001501126">
    <property type="component" value="Unassembled WGS sequence"/>
</dbReference>
<name>A0ABN1MPD8_9FLAO</name>
<gene>
    <name evidence="4" type="ORF">GCM10009118_11100</name>
</gene>
<proteinExistence type="predicted"/>
<dbReference type="InterPro" id="IPR046342">
    <property type="entry name" value="CBS_dom_sf"/>
</dbReference>
<dbReference type="Pfam" id="PF00571">
    <property type="entry name" value="CBS"/>
    <property type="match status" value="2"/>
</dbReference>
<dbReference type="InterPro" id="IPR051257">
    <property type="entry name" value="Diverse_CBS-Domain"/>
</dbReference>